<dbReference type="Proteomes" id="UP000013909">
    <property type="component" value="Unassembled WGS sequence"/>
</dbReference>
<dbReference type="InterPro" id="IPR038670">
    <property type="entry name" value="HslJ-like_sf"/>
</dbReference>
<dbReference type="EMBL" id="AQHR01000085">
    <property type="protein sequence ID" value="EON76635.1"/>
    <property type="molecule type" value="Genomic_DNA"/>
</dbReference>
<feature type="domain" description="DUF306" evidence="1">
    <location>
        <begin position="97"/>
        <end position="170"/>
    </location>
</feature>
<organism evidence="2 3">
    <name type="scientific">Lunatimonas lonarensis</name>
    <dbReference type="NCBI Taxonomy" id="1232681"/>
    <lineage>
        <taxon>Bacteria</taxon>
        <taxon>Pseudomonadati</taxon>
        <taxon>Bacteroidota</taxon>
        <taxon>Cytophagia</taxon>
        <taxon>Cytophagales</taxon>
        <taxon>Cyclobacteriaceae</taxon>
    </lineage>
</organism>
<accession>R7ZR95</accession>
<keyword evidence="3" id="KW-1185">Reference proteome</keyword>
<dbReference type="InterPro" id="IPR005184">
    <property type="entry name" value="DUF306_Meta_HslJ"/>
</dbReference>
<dbReference type="Gene3D" id="2.40.128.270">
    <property type="match status" value="1"/>
</dbReference>
<protein>
    <recommendedName>
        <fullName evidence="1">DUF306 domain-containing protein</fullName>
    </recommendedName>
</protein>
<reference evidence="2 3" key="1">
    <citation type="submission" date="2013-02" db="EMBL/GenBank/DDBJ databases">
        <title>A novel strain isolated from Lonar lake, Maharashtra, India.</title>
        <authorList>
            <person name="Singh A."/>
        </authorList>
    </citation>
    <scope>NUCLEOTIDE SEQUENCE [LARGE SCALE GENOMIC DNA]</scope>
    <source>
        <strain evidence="2 3">AK24</strain>
    </source>
</reference>
<dbReference type="Pfam" id="PF03724">
    <property type="entry name" value="META"/>
    <property type="match status" value="1"/>
</dbReference>
<gene>
    <name evidence="2" type="ORF">ADIS_3085</name>
</gene>
<evidence type="ECO:0000313" key="3">
    <source>
        <dbReference type="Proteomes" id="UP000013909"/>
    </source>
</evidence>
<comment type="caution">
    <text evidence="2">The sequence shown here is derived from an EMBL/GenBank/DDBJ whole genome shotgun (WGS) entry which is preliminary data.</text>
</comment>
<dbReference type="STRING" id="1232681.ADIS_3085"/>
<evidence type="ECO:0000259" key="1">
    <source>
        <dbReference type="Pfam" id="PF03724"/>
    </source>
</evidence>
<proteinExistence type="predicted"/>
<dbReference type="AlphaFoldDB" id="R7ZR95"/>
<evidence type="ECO:0000313" key="2">
    <source>
        <dbReference type="EMBL" id="EON76635.1"/>
    </source>
</evidence>
<name>R7ZR95_9BACT</name>
<sequence length="207" mass="23635">MILANFLLDIFFKVFNYYISLTRNPITMKKLVILLSALPWLFSSVAFGQSENEIEKEDLSADVKITTLADLDGLWEVHAIYDKFQPFEELFPGKKPRLFFDMTNQQILGYTGCNNFSIFTHLQGNEIDVMGFLGMTKAWCDGDGEDIFLTLLKSAHTFAINDEGHLTFSCGSMEIMRLEKVNGSQDDHPFGVPRMLTFKRPNLILQN</sequence>